<evidence type="ECO:0000256" key="1">
    <source>
        <dbReference type="SAM" id="MobiDB-lite"/>
    </source>
</evidence>
<gene>
    <name evidence="3" type="ORF">ADL28_11175</name>
</gene>
<evidence type="ECO:0000256" key="2">
    <source>
        <dbReference type="SAM" id="Phobius"/>
    </source>
</evidence>
<proteinExistence type="predicted"/>
<dbReference type="AlphaFoldDB" id="A0A0X3X3Y0"/>
<feature type="compositionally biased region" description="Pro residues" evidence="1">
    <location>
        <begin position="114"/>
        <end position="126"/>
    </location>
</feature>
<keyword evidence="2" id="KW-0812">Transmembrane</keyword>
<feature type="region of interest" description="Disordered" evidence="1">
    <location>
        <begin position="160"/>
        <end position="183"/>
    </location>
</feature>
<feature type="transmembrane region" description="Helical" evidence="2">
    <location>
        <begin position="135"/>
        <end position="156"/>
    </location>
</feature>
<dbReference type="EMBL" id="LLZJ01000121">
    <property type="protein sequence ID" value="KUL63186.1"/>
    <property type="molecule type" value="Genomic_DNA"/>
</dbReference>
<sequence length="183" mass="19257">MHEMLRCAPTRGADVHRLSTLWELAERAWSRSEMRHDVTMEAISVARARAATEQFDPAARGMGARKNGRPSKKGRPSVELPVPDQPLVAMAPVFSAPATSAERAPGSSRTPAPALSPPPPPSPSPSPSGTARKRVALFAGGLVGALLLVAGAVLLIDAGGDGEKRGERPTTHRPPARVSCRRA</sequence>
<dbReference type="RefSeq" id="WP_197049058.1">
    <property type="nucleotide sequence ID" value="NZ_LLZJ01000121.1"/>
</dbReference>
<evidence type="ECO:0000313" key="4">
    <source>
        <dbReference type="Proteomes" id="UP000053413"/>
    </source>
</evidence>
<reference evidence="4" key="1">
    <citation type="submission" date="2015-10" db="EMBL/GenBank/DDBJ databases">
        <authorList>
            <person name="Ju K.-S."/>
            <person name="Doroghazi J.R."/>
            <person name="Metcalf W.W."/>
        </authorList>
    </citation>
    <scope>NUCLEOTIDE SEQUENCE [LARGE SCALE GENOMIC DNA]</scope>
    <source>
        <strain evidence="4">NRRL F-8817</strain>
    </source>
</reference>
<keyword evidence="2" id="KW-1133">Transmembrane helix</keyword>
<accession>A0A0X3X3Y0</accession>
<feature type="compositionally biased region" description="Basic residues" evidence="1">
    <location>
        <begin position="66"/>
        <end position="75"/>
    </location>
</feature>
<name>A0A0X3X3Y0_STRVO</name>
<protein>
    <submittedName>
        <fullName evidence="3">Uncharacterized protein</fullName>
    </submittedName>
</protein>
<evidence type="ECO:0000313" key="3">
    <source>
        <dbReference type="EMBL" id="KUL63186.1"/>
    </source>
</evidence>
<organism evidence="3 4">
    <name type="scientific">Streptomyces violaceusniger</name>
    <dbReference type="NCBI Taxonomy" id="68280"/>
    <lineage>
        <taxon>Bacteria</taxon>
        <taxon>Bacillati</taxon>
        <taxon>Actinomycetota</taxon>
        <taxon>Actinomycetes</taxon>
        <taxon>Kitasatosporales</taxon>
        <taxon>Streptomycetaceae</taxon>
        <taxon>Streptomyces</taxon>
        <taxon>Streptomyces violaceusniger group</taxon>
    </lineage>
</organism>
<feature type="compositionally biased region" description="Basic and acidic residues" evidence="1">
    <location>
        <begin position="161"/>
        <end position="170"/>
    </location>
</feature>
<comment type="caution">
    <text evidence="3">The sequence shown here is derived from an EMBL/GenBank/DDBJ whole genome shotgun (WGS) entry which is preliminary data.</text>
</comment>
<feature type="region of interest" description="Disordered" evidence="1">
    <location>
        <begin position="54"/>
        <end position="130"/>
    </location>
</feature>
<keyword evidence="2" id="KW-0472">Membrane</keyword>
<dbReference type="Proteomes" id="UP000053413">
    <property type="component" value="Unassembled WGS sequence"/>
</dbReference>